<keyword evidence="7" id="KW-1185">Reference proteome</keyword>
<dbReference type="GO" id="GO:0006355">
    <property type="term" value="P:regulation of DNA-templated transcription"/>
    <property type="evidence" value="ECO:0007669"/>
    <property type="project" value="InterPro"/>
</dbReference>
<dbReference type="EMBL" id="RYYU01000001">
    <property type="protein sequence ID" value="RUL60165.1"/>
    <property type="molecule type" value="Genomic_DNA"/>
</dbReference>
<dbReference type="SMART" id="SM00862">
    <property type="entry name" value="Trans_reg_C"/>
    <property type="match status" value="1"/>
</dbReference>
<dbReference type="Pfam" id="PF00486">
    <property type="entry name" value="Trans_reg_C"/>
    <property type="match status" value="1"/>
</dbReference>
<feature type="transmembrane region" description="Helical" evidence="3">
    <location>
        <begin position="104"/>
        <end position="125"/>
    </location>
</feature>
<dbReference type="AlphaFoldDB" id="A0A3S0PDH3"/>
<keyword evidence="4" id="KW-0732">Signal</keyword>
<feature type="DNA-binding region" description="OmpR/PhoB-type" evidence="2">
    <location>
        <begin position="142"/>
        <end position="245"/>
    </location>
</feature>
<dbReference type="GO" id="GO:0003677">
    <property type="term" value="F:DNA binding"/>
    <property type="evidence" value="ECO:0007669"/>
    <property type="project" value="UniProtKB-UniRule"/>
</dbReference>
<comment type="caution">
    <text evidence="6">The sequence shown here is derived from an EMBL/GenBank/DDBJ whole genome shotgun (WGS) entry which is preliminary data.</text>
</comment>
<proteinExistence type="predicted"/>
<dbReference type="GO" id="GO:0000160">
    <property type="term" value="P:phosphorelay signal transduction system"/>
    <property type="evidence" value="ECO:0007669"/>
    <property type="project" value="InterPro"/>
</dbReference>
<evidence type="ECO:0000313" key="6">
    <source>
        <dbReference type="EMBL" id="RUL60165.1"/>
    </source>
</evidence>
<feature type="domain" description="OmpR/PhoB-type" evidence="5">
    <location>
        <begin position="142"/>
        <end position="245"/>
    </location>
</feature>
<evidence type="ECO:0000256" key="1">
    <source>
        <dbReference type="ARBA" id="ARBA00023125"/>
    </source>
</evidence>
<dbReference type="OrthoDB" id="1025819at2"/>
<dbReference type="Gene3D" id="1.10.10.10">
    <property type="entry name" value="Winged helix-like DNA-binding domain superfamily/Winged helix DNA-binding domain"/>
    <property type="match status" value="1"/>
</dbReference>
<protein>
    <submittedName>
        <fullName evidence="6">Helix-turn-helix domain-containing protein</fullName>
    </submittedName>
</protein>
<keyword evidence="3" id="KW-0472">Membrane</keyword>
<dbReference type="SUPFAM" id="SSF46894">
    <property type="entry name" value="C-terminal effector domain of the bipartite response regulators"/>
    <property type="match status" value="1"/>
</dbReference>
<organism evidence="6 7">
    <name type="scientific">Prevotella koreensis</name>
    <dbReference type="NCBI Taxonomy" id="2490854"/>
    <lineage>
        <taxon>Bacteria</taxon>
        <taxon>Pseudomonadati</taxon>
        <taxon>Bacteroidota</taxon>
        <taxon>Bacteroidia</taxon>
        <taxon>Bacteroidales</taxon>
        <taxon>Prevotellaceae</taxon>
        <taxon>Prevotella</taxon>
    </lineage>
</organism>
<evidence type="ECO:0000256" key="3">
    <source>
        <dbReference type="SAM" id="Phobius"/>
    </source>
</evidence>
<keyword evidence="3" id="KW-0812">Transmembrane</keyword>
<evidence type="ECO:0000256" key="4">
    <source>
        <dbReference type="SAM" id="SignalP"/>
    </source>
</evidence>
<dbReference type="RefSeq" id="WP_126679258.1">
    <property type="nucleotide sequence ID" value="NZ_RYYU01000001.1"/>
</dbReference>
<accession>A0A3S0PDH3</accession>
<reference evidence="6 7" key="1">
    <citation type="submission" date="2018-12" db="EMBL/GenBank/DDBJ databases">
        <title>Genome sequencing of Prevotella sp. KCOM 3155 (= JS262).</title>
        <authorList>
            <person name="Kook J.-K."/>
            <person name="Park S.-N."/>
            <person name="Lim Y.K."/>
        </authorList>
    </citation>
    <scope>NUCLEOTIDE SEQUENCE [LARGE SCALE GENOMIC DNA]</scope>
    <source>
        <strain evidence="6 7">KCOM 3155</strain>
    </source>
</reference>
<evidence type="ECO:0000259" key="5">
    <source>
        <dbReference type="PROSITE" id="PS51755"/>
    </source>
</evidence>
<keyword evidence="1 2" id="KW-0238">DNA-binding</keyword>
<dbReference type="InterPro" id="IPR001867">
    <property type="entry name" value="OmpR/PhoB-type_DNA-bd"/>
</dbReference>
<feature type="chain" id="PRO_5018590871" evidence="4">
    <location>
        <begin position="21"/>
        <end position="247"/>
    </location>
</feature>
<dbReference type="PROSITE" id="PS51755">
    <property type="entry name" value="OMPR_PHOB"/>
    <property type="match status" value="1"/>
</dbReference>
<feature type="signal peptide" evidence="4">
    <location>
        <begin position="1"/>
        <end position="20"/>
    </location>
</feature>
<gene>
    <name evidence="6" type="ORF">EHV08_10720</name>
</gene>
<dbReference type="InterPro" id="IPR016032">
    <property type="entry name" value="Sig_transdc_resp-reg_C-effctor"/>
</dbReference>
<evidence type="ECO:0000313" key="7">
    <source>
        <dbReference type="Proteomes" id="UP000278983"/>
    </source>
</evidence>
<sequence length="247" mass="27620">MKRWHSVLIFAVLLVSSIAASVGSYNDANKRAERDLNEALSLALAMQQSTVITPDTVALFRSNIPQAELRQSSKIVVCSAEHDRMAYRAECSVAAIWSISDQRLSALLAFASLLWGLGCALHFFLRGERMLVGMNSVIADVSQQTTFNAKQKSTGLVLNENNGVFYDAAGREVTFTPMQHQLMTLFYESEDGLLTKTDICNALWPKKEDASETLYTLIKRLKPVVEKRSNLQIESLRGRAYRLIVRN</sequence>
<keyword evidence="3" id="KW-1133">Transmembrane helix</keyword>
<dbReference type="InterPro" id="IPR036388">
    <property type="entry name" value="WH-like_DNA-bd_sf"/>
</dbReference>
<name>A0A3S0PDH3_9BACT</name>
<evidence type="ECO:0000256" key="2">
    <source>
        <dbReference type="PROSITE-ProRule" id="PRU01091"/>
    </source>
</evidence>
<dbReference type="Proteomes" id="UP000278983">
    <property type="component" value="Unassembled WGS sequence"/>
</dbReference>